<name>A0ABQ6FQP9_9CHLR</name>
<dbReference type="RefSeq" id="WP_338248560.1">
    <property type="nucleotide sequence ID" value="NZ_BSRI01000001.1"/>
</dbReference>
<comment type="caution">
    <text evidence="1">The sequence shown here is derived from an EMBL/GenBank/DDBJ whole genome shotgun (WGS) entry which is preliminary data.</text>
</comment>
<dbReference type="EMBL" id="BSRI01000001">
    <property type="protein sequence ID" value="GLV54758.1"/>
    <property type="molecule type" value="Genomic_DNA"/>
</dbReference>
<protein>
    <submittedName>
        <fullName evidence="1">Uncharacterized protein</fullName>
    </submittedName>
</protein>
<proteinExistence type="predicted"/>
<keyword evidence="2" id="KW-1185">Reference proteome</keyword>
<sequence>MRKQAKIGIKVGIIIVLLLILEATVTQEWSINDVVRLIRGAQEASLSLAGENSFFFQMSPPWGKAVLDGKPVDHLPQATTETPLSLAPGQHTLQWNAYPFPSQSCTFTVPVHTLPAQNCVLGEVTDGSQANATYIVSFSSRPSLTSLAPEQRQALLQATQAYLDTLQSQETVRAGEPFTYNASSPVHTATHPLTANLRFLLDTDVSAPAACQGPLIGISCQNSLGNDCRLFCTQYSSQPETWHGIPAWEVFVITRPTWTYRDPGVPSTSQNNLEGPPGDQQYTFLQVFWDQDQHGWHVTAHRAGDSSFDDPNCTLMISKVLALPETVTAQSSGARRSLSPIQQHWSFTSTRNRALGCLATVPLLSTVTGKAAPAQQENAYFLWRFSVFSAADTLAHQLQPQDPVVPPALQPTIEQIKQNPAIIS</sequence>
<reference evidence="1 2" key="1">
    <citation type="submission" date="2023-02" db="EMBL/GenBank/DDBJ databases">
        <title>Dictyobacter halimunensis sp. nov., a new member of the class Ktedonobacteria from forest soil in a geothermal area.</title>
        <authorList>
            <person name="Rachmania M.K."/>
            <person name="Ningsih F."/>
            <person name="Sakai Y."/>
            <person name="Yabe S."/>
            <person name="Yokota A."/>
            <person name="Sjamsuridzal W."/>
        </authorList>
    </citation>
    <scope>NUCLEOTIDE SEQUENCE [LARGE SCALE GENOMIC DNA]</scope>
    <source>
        <strain evidence="1 2">S3.2.2.5</strain>
    </source>
</reference>
<gene>
    <name evidence="1" type="ORF">KDH_16050</name>
</gene>
<dbReference type="Proteomes" id="UP001344906">
    <property type="component" value="Unassembled WGS sequence"/>
</dbReference>
<accession>A0ABQ6FQP9</accession>
<evidence type="ECO:0000313" key="2">
    <source>
        <dbReference type="Proteomes" id="UP001344906"/>
    </source>
</evidence>
<organism evidence="1 2">
    <name type="scientific">Dictyobacter halimunensis</name>
    <dbReference type="NCBI Taxonomy" id="3026934"/>
    <lineage>
        <taxon>Bacteria</taxon>
        <taxon>Bacillati</taxon>
        <taxon>Chloroflexota</taxon>
        <taxon>Ktedonobacteria</taxon>
        <taxon>Ktedonobacterales</taxon>
        <taxon>Dictyobacteraceae</taxon>
        <taxon>Dictyobacter</taxon>
    </lineage>
</organism>
<evidence type="ECO:0000313" key="1">
    <source>
        <dbReference type="EMBL" id="GLV54758.1"/>
    </source>
</evidence>